<accession>A0ABX1RX36</accession>
<keyword evidence="2" id="KW-1185">Reference proteome</keyword>
<gene>
    <name evidence="1" type="primary">gldD</name>
    <name evidence="1" type="ORF">HHX25_05560</name>
</gene>
<name>A0ABX1RX36_9FLAO</name>
<organism evidence="1 2">
    <name type="scientific">Flavivirga algicola</name>
    <dbReference type="NCBI Taxonomy" id="2729136"/>
    <lineage>
        <taxon>Bacteria</taxon>
        <taxon>Pseudomonadati</taxon>
        <taxon>Bacteroidota</taxon>
        <taxon>Flavobacteriia</taxon>
        <taxon>Flavobacteriales</taxon>
        <taxon>Flavobacteriaceae</taxon>
        <taxon>Flavivirga</taxon>
    </lineage>
</organism>
<reference evidence="1 2" key="1">
    <citation type="submission" date="2020-04" db="EMBL/GenBank/DDBJ databases">
        <title>A Flavivirga sp. nov.</title>
        <authorList>
            <person name="Sun X."/>
        </authorList>
    </citation>
    <scope>NUCLEOTIDE SEQUENCE [LARGE SCALE GENOMIC DNA]</scope>
    <source>
        <strain evidence="1 2">Y03</strain>
    </source>
</reference>
<dbReference type="NCBIfam" id="TIGR03512">
    <property type="entry name" value="GldD_lipo"/>
    <property type="match status" value="1"/>
</dbReference>
<evidence type="ECO:0000313" key="2">
    <source>
        <dbReference type="Proteomes" id="UP000746690"/>
    </source>
</evidence>
<comment type="caution">
    <text evidence="1">The sequence shown here is derived from an EMBL/GenBank/DDBJ whole genome shotgun (WGS) entry which is preliminary data.</text>
</comment>
<dbReference type="Pfam" id="PF25593">
    <property type="entry name" value="GldD_lipo"/>
    <property type="match status" value="1"/>
</dbReference>
<dbReference type="Proteomes" id="UP000746690">
    <property type="component" value="Unassembled WGS sequence"/>
</dbReference>
<evidence type="ECO:0000313" key="1">
    <source>
        <dbReference type="EMBL" id="NMH86962.1"/>
    </source>
</evidence>
<dbReference type="PROSITE" id="PS51257">
    <property type="entry name" value="PROKAR_LIPOPROTEIN"/>
    <property type="match status" value="1"/>
</dbReference>
<protein>
    <submittedName>
        <fullName evidence="1">Gliding motility lipoprotein GldD</fullName>
    </submittedName>
</protein>
<dbReference type="EMBL" id="JABBHF010000003">
    <property type="protein sequence ID" value="NMH86962.1"/>
    <property type="molecule type" value="Genomic_DNA"/>
</dbReference>
<sequence length="203" mass="23272">MILKPTFNFLLNTCLVIGIVTLVSCGEDYVPKPKAYLRLDYPKANYVEAKVNKEVPFSFETNILATKIKSVRVDATTRSYGINLEYPSLKGTIFLTYKAIDGNKKNLANFLRDARKFTEKHMVKADEIPEYPYINKEKKVYGSFVEVKGNVASPAQFYVTDSINHFLTGSLYFYAKPNYDSILPAAHYLQKDIKHLMETVEWK</sequence>
<proteinExistence type="predicted"/>
<keyword evidence="1" id="KW-0449">Lipoprotein</keyword>
<dbReference type="RefSeq" id="WP_169671051.1">
    <property type="nucleotide sequence ID" value="NZ_JABBHF010000003.1"/>
</dbReference>
<dbReference type="InterPro" id="IPR019850">
    <property type="entry name" value="GldD-like"/>
</dbReference>